<evidence type="ECO:0000313" key="2">
    <source>
        <dbReference type="EMBL" id="QDF64859.1"/>
    </source>
</evidence>
<dbReference type="OrthoDB" id="399374at2"/>
<protein>
    <recommendedName>
        <fullName evidence="5">Asp23/Gls24 family envelope stress response protein</fullName>
    </recommendedName>
</protein>
<dbReference type="EMBL" id="CP041147">
    <property type="protein sequence ID" value="QDF64859.1"/>
    <property type="molecule type" value="Genomic_DNA"/>
</dbReference>
<organism evidence="2 4">
    <name type="scientific">Mycoplasma nasistruthionis</name>
    <dbReference type="NCBI Taxonomy" id="353852"/>
    <lineage>
        <taxon>Bacteria</taxon>
        <taxon>Bacillati</taxon>
        <taxon>Mycoplasmatota</taxon>
        <taxon>Mollicutes</taxon>
        <taxon>Mycoplasmataceae</taxon>
        <taxon>Mycoplasma</taxon>
    </lineage>
</organism>
<name>A0A4Y6I6N2_9MOLU</name>
<accession>A0A5B7XUK2</accession>
<dbReference type="Proteomes" id="UP000305457">
    <property type="component" value="Chromosome"/>
</dbReference>
<evidence type="ECO:0008006" key="5">
    <source>
        <dbReference type="Google" id="ProtNLM"/>
    </source>
</evidence>
<evidence type="ECO:0000313" key="1">
    <source>
        <dbReference type="EMBL" id="QCZ36561.1"/>
    </source>
</evidence>
<gene>
    <name evidence="1" type="ORF">FG904_00820</name>
    <name evidence="2" type="ORF">FIV53_00835</name>
</gene>
<evidence type="ECO:0000313" key="4">
    <source>
        <dbReference type="Proteomes" id="UP000315201"/>
    </source>
</evidence>
<dbReference type="Proteomes" id="UP000315201">
    <property type="component" value="Chromosome"/>
</dbReference>
<dbReference type="RefSeq" id="WP_139592044.1">
    <property type="nucleotide sequence ID" value="NZ_CP040825.1"/>
</dbReference>
<dbReference type="AlphaFoldDB" id="A0A4Y6I6N2"/>
<dbReference type="NCBIfam" id="NF045836">
    <property type="entry name" value="MMB_0454_fam"/>
    <property type="match status" value="1"/>
</dbReference>
<reference evidence="2 4" key="1">
    <citation type="submission" date="2019-06" db="EMBL/GenBank/DDBJ databases">
        <title>Mycoplasma nasistruthionis sp. nov. str Ms03.</title>
        <authorList>
            <person name="Botes A."/>
        </authorList>
    </citation>
    <scope>NUCLEOTIDE SEQUENCE [LARGE SCALE GENOMIC DNA]</scope>
    <source>
        <strain evidence="2 4">Ms03</strain>
    </source>
</reference>
<evidence type="ECO:0000313" key="3">
    <source>
        <dbReference type="Proteomes" id="UP000305457"/>
    </source>
</evidence>
<reference evidence="1 3" key="2">
    <citation type="submission" date="2019-06" db="EMBL/GenBank/DDBJ databases">
        <title>Mycoplasma sp. 2F1A isolated from ostrich.</title>
        <authorList>
            <person name="Spergser J."/>
        </authorList>
    </citation>
    <scope>NUCLEOTIDE SEQUENCE [LARGE SCALE GENOMIC DNA]</scope>
    <source>
        <strain evidence="1 3">2F1A</strain>
    </source>
</reference>
<keyword evidence="4" id="KW-1185">Reference proteome</keyword>
<dbReference type="EMBL" id="CP040825">
    <property type="protein sequence ID" value="QCZ36561.1"/>
    <property type="molecule type" value="Genomic_DNA"/>
</dbReference>
<dbReference type="InterPro" id="IPR054781">
    <property type="entry name" value="Asp23-rel"/>
</dbReference>
<accession>A0A4Y6I6N2</accession>
<proteinExistence type="predicted"/>
<sequence length="103" mass="11764">MNWINVSYNSNQTYIVQESALLNAIELVISSAKNVIKSSVPKLEIDPDHSNLNILIEIKLKNITKEHDPYSIVKDLTFDIEESVRALIDKKPKNVQVILLDIY</sequence>
<dbReference type="KEGG" id="mnh:FG904_00820"/>